<dbReference type="Pfam" id="PF06713">
    <property type="entry name" value="bPH_4"/>
    <property type="match status" value="1"/>
</dbReference>
<feature type="transmembrane region" description="Helical" evidence="1">
    <location>
        <begin position="41"/>
        <end position="60"/>
    </location>
</feature>
<dbReference type="AlphaFoldDB" id="A0A179DDD2"/>
<keyword evidence="4" id="KW-1185">Reference proteome</keyword>
<dbReference type="STRING" id="1826909.A5893_13985"/>
<feature type="transmembrane region" description="Helical" evidence="1">
    <location>
        <begin position="12"/>
        <end position="35"/>
    </location>
</feature>
<evidence type="ECO:0000259" key="2">
    <source>
        <dbReference type="Pfam" id="PF06713"/>
    </source>
</evidence>
<reference evidence="3 4" key="1">
    <citation type="submission" date="2016-04" db="EMBL/GenBank/DDBJ databases">
        <authorList>
            <person name="Evans L.H."/>
            <person name="Alamgir A."/>
            <person name="Owens N."/>
            <person name="Weber N.D."/>
            <person name="Virtaneva K."/>
            <person name="Barbian K."/>
            <person name="Babar A."/>
            <person name="Rosenke K."/>
        </authorList>
    </citation>
    <scope>NUCLEOTIDE SEQUENCE [LARGE SCALE GENOMIC DNA]</scope>
    <source>
        <strain evidence="3 4">CCM 8644</strain>
    </source>
</reference>
<dbReference type="OrthoDB" id="1437824at2"/>
<dbReference type="EMBL" id="LWHJ01000030">
    <property type="protein sequence ID" value="OAQ38529.1"/>
    <property type="molecule type" value="Genomic_DNA"/>
</dbReference>
<organism evidence="3 4">
    <name type="scientific">Pedobacter psychrophilus</name>
    <dbReference type="NCBI Taxonomy" id="1826909"/>
    <lineage>
        <taxon>Bacteria</taxon>
        <taxon>Pseudomonadati</taxon>
        <taxon>Bacteroidota</taxon>
        <taxon>Sphingobacteriia</taxon>
        <taxon>Sphingobacteriales</taxon>
        <taxon>Sphingobacteriaceae</taxon>
        <taxon>Pedobacter</taxon>
    </lineage>
</organism>
<evidence type="ECO:0000313" key="3">
    <source>
        <dbReference type="EMBL" id="OAQ38529.1"/>
    </source>
</evidence>
<name>A0A179DDD2_9SPHI</name>
<gene>
    <name evidence="3" type="ORF">A5893_13985</name>
</gene>
<dbReference type="GO" id="GO:0030153">
    <property type="term" value="P:bacteriocin immunity"/>
    <property type="evidence" value="ECO:0007669"/>
    <property type="project" value="InterPro"/>
</dbReference>
<evidence type="ECO:0000256" key="1">
    <source>
        <dbReference type="SAM" id="Phobius"/>
    </source>
</evidence>
<sequence length="143" mass="16446">MPKIFKSRKDQLFIWIIIIVVSMMLTLSISDIILSGLKLESFVLISINLGVSILLFWIFFGTSYELDKKELKYFCGPFKGKILIADIKEITKNTTKWVGYKPATARKGIIIKYKKYDDIYISPDSNVAFIKEILKIKANIKIS</sequence>
<feature type="domain" description="Uncharacterized protein YyaB-like PH" evidence="2">
    <location>
        <begin position="62"/>
        <end position="136"/>
    </location>
</feature>
<dbReference type="Proteomes" id="UP000078459">
    <property type="component" value="Unassembled WGS sequence"/>
</dbReference>
<accession>A0A179DDD2</accession>
<keyword evidence="1" id="KW-0812">Transmembrane</keyword>
<dbReference type="RefSeq" id="WP_068823301.1">
    <property type="nucleotide sequence ID" value="NZ_LWHJ01000030.1"/>
</dbReference>
<protein>
    <recommendedName>
        <fullName evidence="2">Uncharacterized protein YyaB-like PH domain-containing protein</fullName>
    </recommendedName>
</protein>
<keyword evidence="1" id="KW-1133">Transmembrane helix</keyword>
<proteinExistence type="predicted"/>
<comment type="caution">
    <text evidence="3">The sequence shown here is derived from an EMBL/GenBank/DDBJ whole genome shotgun (WGS) entry which is preliminary data.</text>
</comment>
<dbReference type="InterPro" id="IPR009589">
    <property type="entry name" value="PH_YyaB-like"/>
</dbReference>
<keyword evidence="1" id="KW-0472">Membrane</keyword>
<evidence type="ECO:0000313" key="4">
    <source>
        <dbReference type="Proteomes" id="UP000078459"/>
    </source>
</evidence>
<reference evidence="3 4" key="2">
    <citation type="submission" date="2016-06" db="EMBL/GenBank/DDBJ databases">
        <title>Pedobacter psychrophilus sp. nov., isolated from Antarctic fragmentary rock.</title>
        <authorList>
            <person name="Svec P."/>
        </authorList>
    </citation>
    <scope>NUCLEOTIDE SEQUENCE [LARGE SCALE GENOMIC DNA]</scope>
    <source>
        <strain evidence="3 4">CCM 8644</strain>
    </source>
</reference>